<proteinExistence type="inferred from homology"/>
<protein>
    <recommendedName>
        <fullName evidence="5">Glycosyl hydrolases family 39 N-terminal catalytic domain-containing protein</fullName>
    </recommendedName>
</protein>
<keyword evidence="3" id="KW-0326">Glycosidase</keyword>
<sequence>MRGLRRKLAIVAVCVAGSLVGQTATAAEATTTVTANLTVDASVNNGPLNNHSRFINSSRSGFLQAPLSAGERAQLRDDLHVRTTRMFFAPKEVYDPATNAYNLSAYDANLAEVSTYSDRLLVSTTSLWENGEWNTTPKGTLVSPAVYGQVLTTALRDYKARYPKIEYIECWNEPNAPEHGNITMAKYYEYYKACYEAANTVNAALNPTVPLKVGGPCPSNFNATLIPQFLDLYKADANPAKRLDFVSYHEYAVLSANPKIAYTEKSTVVSWLTARGLDPATPVFVTEYGLYPGGSTGTDLQDLAHDQLVQAAGMASTSRYFMLGGTDAAFHWAIRHKTNDRKDILVDGAEGVLTPYGHMIEMQAKLKSDVVEVTPIGGASVNGIGLQALATADSSGVSVMYWNYQADAGTTAYKANITVKNLPASFAGKRIRLERWLVDATHSNYRYDPAQTTLTKVEDNTYPAGTQITKGPGLPENSIGLMVLTPVP</sequence>
<feature type="chain" id="PRO_5035170123" description="Glycosyl hydrolases family 39 N-terminal catalytic domain-containing protein" evidence="4">
    <location>
        <begin position="27"/>
        <end position="488"/>
    </location>
</feature>
<dbReference type="Pfam" id="PF01229">
    <property type="entry name" value="Glyco_hydro_39"/>
    <property type="match status" value="1"/>
</dbReference>
<evidence type="ECO:0000256" key="4">
    <source>
        <dbReference type="SAM" id="SignalP"/>
    </source>
</evidence>
<keyword evidence="4" id="KW-0732">Signal</keyword>
<name>A0A8J7KMC0_9ACTN</name>
<dbReference type="PANTHER" id="PTHR12631">
    <property type="entry name" value="ALPHA-L-IDURONIDASE"/>
    <property type="match status" value="1"/>
</dbReference>
<evidence type="ECO:0000256" key="1">
    <source>
        <dbReference type="ARBA" id="ARBA00008875"/>
    </source>
</evidence>
<evidence type="ECO:0000259" key="5">
    <source>
        <dbReference type="Pfam" id="PF01229"/>
    </source>
</evidence>
<evidence type="ECO:0000256" key="2">
    <source>
        <dbReference type="ARBA" id="ARBA00022801"/>
    </source>
</evidence>
<dbReference type="InterPro" id="IPR049166">
    <property type="entry name" value="GH39_cat"/>
</dbReference>
<dbReference type="InterPro" id="IPR017853">
    <property type="entry name" value="GH"/>
</dbReference>
<evidence type="ECO:0000256" key="3">
    <source>
        <dbReference type="ARBA" id="ARBA00023295"/>
    </source>
</evidence>
<dbReference type="RefSeq" id="WP_203787693.1">
    <property type="nucleotide sequence ID" value="NZ_BONS01000032.1"/>
</dbReference>
<gene>
    <name evidence="6" type="ORF">IW245_000036</name>
</gene>
<reference evidence="6" key="1">
    <citation type="submission" date="2020-11" db="EMBL/GenBank/DDBJ databases">
        <title>Sequencing the genomes of 1000 actinobacteria strains.</title>
        <authorList>
            <person name="Klenk H.-P."/>
        </authorList>
    </citation>
    <scope>NUCLEOTIDE SEQUENCE</scope>
    <source>
        <strain evidence="6">DSM 45356</strain>
    </source>
</reference>
<keyword evidence="7" id="KW-1185">Reference proteome</keyword>
<keyword evidence="2" id="KW-0378">Hydrolase</keyword>
<dbReference type="AlphaFoldDB" id="A0A8J7KMC0"/>
<dbReference type="GO" id="GO:0004553">
    <property type="term" value="F:hydrolase activity, hydrolyzing O-glycosyl compounds"/>
    <property type="evidence" value="ECO:0007669"/>
    <property type="project" value="TreeGrafter"/>
</dbReference>
<evidence type="ECO:0000313" key="6">
    <source>
        <dbReference type="EMBL" id="MBG6133842.1"/>
    </source>
</evidence>
<dbReference type="EMBL" id="JADOUF010000001">
    <property type="protein sequence ID" value="MBG6133842.1"/>
    <property type="molecule type" value="Genomic_DNA"/>
</dbReference>
<dbReference type="Gene3D" id="3.20.20.80">
    <property type="entry name" value="Glycosidases"/>
    <property type="match status" value="1"/>
</dbReference>
<dbReference type="InterPro" id="IPR051923">
    <property type="entry name" value="Glycosyl_Hydrolase_39"/>
</dbReference>
<feature type="signal peptide" evidence="4">
    <location>
        <begin position="1"/>
        <end position="26"/>
    </location>
</feature>
<comment type="caution">
    <text evidence="6">The sequence shown here is derived from an EMBL/GenBank/DDBJ whole genome shotgun (WGS) entry which is preliminary data.</text>
</comment>
<comment type="similarity">
    <text evidence="1">Belongs to the glycosyl hydrolase 39 family.</text>
</comment>
<organism evidence="6 7">
    <name type="scientific">Longispora fulva</name>
    <dbReference type="NCBI Taxonomy" id="619741"/>
    <lineage>
        <taxon>Bacteria</taxon>
        <taxon>Bacillati</taxon>
        <taxon>Actinomycetota</taxon>
        <taxon>Actinomycetes</taxon>
        <taxon>Micromonosporales</taxon>
        <taxon>Micromonosporaceae</taxon>
        <taxon>Longispora</taxon>
    </lineage>
</organism>
<accession>A0A8J7KMC0</accession>
<feature type="domain" description="Glycosyl hydrolases family 39 N-terminal catalytic" evidence="5">
    <location>
        <begin position="156"/>
        <end position="266"/>
    </location>
</feature>
<dbReference type="Proteomes" id="UP000622552">
    <property type="component" value="Unassembled WGS sequence"/>
</dbReference>
<dbReference type="SUPFAM" id="SSF51445">
    <property type="entry name" value="(Trans)glycosidases"/>
    <property type="match status" value="1"/>
</dbReference>
<evidence type="ECO:0000313" key="7">
    <source>
        <dbReference type="Proteomes" id="UP000622552"/>
    </source>
</evidence>
<dbReference type="PANTHER" id="PTHR12631:SF10">
    <property type="entry name" value="BETA-XYLOSIDASE-LIKE PROTEIN-RELATED"/>
    <property type="match status" value="1"/>
</dbReference>